<feature type="compositionally biased region" description="Polar residues" evidence="2">
    <location>
        <begin position="479"/>
        <end position="503"/>
    </location>
</feature>
<evidence type="ECO:0000313" key="3">
    <source>
        <dbReference type="EMBL" id="GAQ89222.1"/>
    </source>
</evidence>
<organism evidence="3 4">
    <name type="scientific">Klebsormidium nitens</name>
    <name type="common">Green alga</name>
    <name type="synonym">Ulothrix nitens</name>
    <dbReference type="NCBI Taxonomy" id="105231"/>
    <lineage>
        <taxon>Eukaryota</taxon>
        <taxon>Viridiplantae</taxon>
        <taxon>Streptophyta</taxon>
        <taxon>Klebsormidiophyceae</taxon>
        <taxon>Klebsormidiales</taxon>
        <taxon>Klebsormidiaceae</taxon>
        <taxon>Klebsormidium</taxon>
    </lineage>
</organism>
<feature type="compositionally biased region" description="Low complexity" evidence="2">
    <location>
        <begin position="287"/>
        <end position="298"/>
    </location>
</feature>
<proteinExistence type="predicted"/>
<sequence>MEADDPTGTPHNLHSVLGKREAGSDTAHRAEQSTAPGGGRPAAESRPLHRIVEEKGEEPCCEHKEQLEEARRLLDLAMRELEATRAAAAAQSQLHDARAHTLEEQLRVARAERDAAHERIKALGESERARARAHAEPPSPSTTLLFETPLPSPNPTVQIAQQLADVRQQLEQIRQQRAVPVGTYPSGSQTAHPTIPSRSEDPSGDPPQMRSTLPPPMHRIPSPMPNLPTTAFSLPPVATESVSTATPSVPNPRQSPGPSFQPSAAASQPSEPIPRAPFRTAPPFHTPAQPSVSQAAPPRQFPPEPPGMTLPRQGELLRTIERAAPLLNILMLGSLGPLPRWKNPPYAARPPPAPALLRHVPAPSYSPSIPGGQSFSAPGPPPLYGEAPRASVPATSDPASLHVRSPLAHPSNPFSAPAGASQLTGQSPGSQSWQYAQAMGEASSQGAQNVASQPHPHPFSAPRLGGETDPHGLGLDRPGQTSRQVQAGTSQVSTALQHMRGQT</sequence>
<accession>A0A1Y1IGN4</accession>
<keyword evidence="4" id="KW-1185">Reference proteome</keyword>
<feature type="coiled-coil region" evidence="1">
    <location>
        <begin position="64"/>
        <end position="119"/>
    </location>
</feature>
<feature type="region of interest" description="Disordered" evidence="2">
    <location>
        <begin position="174"/>
        <end position="316"/>
    </location>
</feature>
<dbReference type="STRING" id="105231.A0A1Y1IGN4"/>
<feature type="compositionally biased region" description="Pro residues" evidence="2">
    <location>
        <begin position="299"/>
        <end position="308"/>
    </location>
</feature>
<feature type="compositionally biased region" description="Basic and acidic residues" evidence="2">
    <location>
        <begin position="46"/>
        <end position="64"/>
    </location>
</feature>
<dbReference type="Proteomes" id="UP000054558">
    <property type="component" value="Unassembled WGS sequence"/>
</dbReference>
<feature type="compositionally biased region" description="Polar residues" evidence="2">
    <location>
        <begin position="365"/>
        <end position="376"/>
    </location>
</feature>
<dbReference type="AlphaFoldDB" id="A0A1Y1IGN4"/>
<evidence type="ECO:0000313" key="4">
    <source>
        <dbReference type="Proteomes" id="UP000054558"/>
    </source>
</evidence>
<feature type="compositionally biased region" description="Polar residues" evidence="2">
    <location>
        <begin position="442"/>
        <end position="452"/>
    </location>
</feature>
<evidence type="ECO:0000256" key="1">
    <source>
        <dbReference type="SAM" id="Coils"/>
    </source>
</evidence>
<feature type="compositionally biased region" description="Basic and acidic residues" evidence="2">
    <location>
        <begin position="123"/>
        <end position="135"/>
    </location>
</feature>
<evidence type="ECO:0000256" key="2">
    <source>
        <dbReference type="SAM" id="MobiDB-lite"/>
    </source>
</evidence>
<name>A0A1Y1IGN4_KLENI</name>
<feature type="compositionally biased region" description="Low complexity" evidence="2">
    <location>
        <begin position="256"/>
        <end position="270"/>
    </location>
</feature>
<protein>
    <submittedName>
        <fullName evidence="3">Uncharacterized protein</fullName>
    </submittedName>
</protein>
<reference evidence="3 4" key="1">
    <citation type="journal article" date="2014" name="Nat. Commun.">
        <title>Klebsormidium flaccidum genome reveals primary factors for plant terrestrial adaptation.</title>
        <authorList>
            <person name="Hori K."/>
            <person name="Maruyama F."/>
            <person name="Fujisawa T."/>
            <person name="Togashi T."/>
            <person name="Yamamoto N."/>
            <person name="Seo M."/>
            <person name="Sato S."/>
            <person name="Yamada T."/>
            <person name="Mori H."/>
            <person name="Tajima N."/>
            <person name="Moriyama T."/>
            <person name="Ikeuchi M."/>
            <person name="Watanabe M."/>
            <person name="Wada H."/>
            <person name="Kobayashi K."/>
            <person name="Saito M."/>
            <person name="Masuda T."/>
            <person name="Sasaki-Sekimoto Y."/>
            <person name="Mashiguchi K."/>
            <person name="Awai K."/>
            <person name="Shimojima M."/>
            <person name="Masuda S."/>
            <person name="Iwai M."/>
            <person name="Nobusawa T."/>
            <person name="Narise T."/>
            <person name="Kondo S."/>
            <person name="Saito H."/>
            <person name="Sato R."/>
            <person name="Murakawa M."/>
            <person name="Ihara Y."/>
            <person name="Oshima-Yamada Y."/>
            <person name="Ohtaka K."/>
            <person name="Satoh M."/>
            <person name="Sonobe K."/>
            <person name="Ishii M."/>
            <person name="Ohtani R."/>
            <person name="Kanamori-Sato M."/>
            <person name="Honoki R."/>
            <person name="Miyazaki D."/>
            <person name="Mochizuki H."/>
            <person name="Umetsu J."/>
            <person name="Higashi K."/>
            <person name="Shibata D."/>
            <person name="Kamiya Y."/>
            <person name="Sato N."/>
            <person name="Nakamura Y."/>
            <person name="Tabata S."/>
            <person name="Ida S."/>
            <person name="Kurokawa K."/>
            <person name="Ohta H."/>
        </authorList>
    </citation>
    <scope>NUCLEOTIDE SEQUENCE [LARGE SCALE GENOMIC DNA]</scope>
    <source>
        <strain evidence="3 4">NIES-2285</strain>
    </source>
</reference>
<gene>
    <name evidence="3" type="ORF">KFL_004990070</name>
</gene>
<feature type="compositionally biased region" description="Pro residues" evidence="2">
    <location>
        <begin position="213"/>
        <end position="226"/>
    </location>
</feature>
<feature type="region of interest" description="Disordered" evidence="2">
    <location>
        <begin position="123"/>
        <end position="156"/>
    </location>
</feature>
<feature type="region of interest" description="Disordered" evidence="2">
    <location>
        <begin position="358"/>
        <end position="503"/>
    </location>
</feature>
<feature type="compositionally biased region" description="Basic and acidic residues" evidence="2">
    <location>
        <begin position="18"/>
        <end position="31"/>
    </location>
</feature>
<keyword evidence="1" id="KW-0175">Coiled coil</keyword>
<feature type="region of interest" description="Disordered" evidence="2">
    <location>
        <begin position="1"/>
        <end position="64"/>
    </location>
</feature>
<dbReference type="OMA" id="PGHCTQH"/>
<dbReference type="EMBL" id="DF237448">
    <property type="protein sequence ID" value="GAQ89222.1"/>
    <property type="molecule type" value="Genomic_DNA"/>
</dbReference>
<feature type="compositionally biased region" description="Polar residues" evidence="2">
    <location>
        <begin position="421"/>
        <end position="435"/>
    </location>
</feature>